<dbReference type="Proteomes" id="UP000092695">
    <property type="component" value="Chromosome"/>
</dbReference>
<evidence type="ECO:0000259" key="1">
    <source>
        <dbReference type="Pfam" id="PF08818"/>
    </source>
</evidence>
<accession>A0A193LHQ1</accession>
<organism evidence="2 3">
    <name type="scientific">Woeseia oceani</name>
    <dbReference type="NCBI Taxonomy" id="1548547"/>
    <lineage>
        <taxon>Bacteria</taxon>
        <taxon>Pseudomonadati</taxon>
        <taxon>Pseudomonadota</taxon>
        <taxon>Gammaproteobacteria</taxon>
        <taxon>Woeseiales</taxon>
        <taxon>Woeseiaceae</taxon>
        <taxon>Woeseia</taxon>
    </lineage>
</organism>
<sequence>MAEAKTQRTSQSVAAFLNAIEDPRRRADSKALSVIMRRASGFKPAMWGTNIVGFGSYEYRYASGRAGRWFLCGFSPRKQALTLYIMPGFSMYGSLMQKLGKHKTGKSCLYIKSMADIDKSVLELLITESVQFMQRKYGQ</sequence>
<name>A0A193LHQ1_9GAMM</name>
<dbReference type="Pfam" id="PF08818">
    <property type="entry name" value="DUF1801"/>
    <property type="match status" value="1"/>
</dbReference>
<dbReference type="OrthoDB" id="5951444at2"/>
<proteinExistence type="predicted"/>
<dbReference type="STRING" id="1548547.BA177_13135"/>
<dbReference type="RefSeq" id="WP_068616919.1">
    <property type="nucleotide sequence ID" value="NZ_CP016268.1"/>
</dbReference>
<dbReference type="KEGG" id="woc:BA177_13135"/>
<reference evidence="2 3" key="1">
    <citation type="submission" date="2016-06" db="EMBL/GenBank/DDBJ databases">
        <title>Complete genome sequence of a deep-branching marine Gamma Proteobacterium Woeseia oceani type strain XK5.</title>
        <authorList>
            <person name="Mu D."/>
            <person name="Du Z."/>
        </authorList>
    </citation>
    <scope>NUCLEOTIDE SEQUENCE [LARGE SCALE GENOMIC DNA]</scope>
    <source>
        <strain evidence="2 3">XK5</strain>
    </source>
</reference>
<dbReference type="AlphaFoldDB" id="A0A193LHQ1"/>
<dbReference type="EMBL" id="CP016268">
    <property type="protein sequence ID" value="ANO52016.1"/>
    <property type="molecule type" value="Genomic_DNA"/>
</dbReference>
<feature type="domain" description="YdhG-like" evidence="1">
    <location>
        <begin position="25"/>
        <end position="130"/>
    </location>
</feature>
<dbReference type="SUPFAM" id="SSF159888">
    <property type="entry name" value="YdhG-like"/>
    <property type="match status" value="1"/>
</dbReference>
<keyword evidence="3" id="KW-1185">Reference proteome</keyword>
<evidence type="ECO:0000313" key="3">
    <source>
        <dbReference type="Proteomes" id="UP000092695"/>
    </source>
</evidence>
<gene>
    <name evidence="2" type="ORF">BA177_13135</name>
</gene>
<dbReference type="InterPro" id="IPR014922">
    <property type="entry name" value="YdhG-like"/>
</dbReference>
<protein>
    <recommendedName>
        <fullName evidence="1">YdhG-like domain-containing protein</fullName>
    </recommendedName>
</protein>
<evidence type="ECO:0000313" key="2">
    <source>
        <dbReference type="EMBL" id="ANO52016.1"/>
    </source>
</evidence>